<gene>
    <name evidence="2" type="ORF">RUM43_000136</name>
</gene>
<feature type="region of interest" description="Disordered" evidence="1">
    <location>
        <begin position="1"/>
        <end position="22"/>
    </location>
</feature>
<proteinExistence type="predicted"/>
<reference evidence="2 3" key="1">
    <citation type="submission" date="2023-10" db="EMBL/GenBank/DDBJ databases">
        <title>Genomes of two closely related lineages of the louse Polyplax serrata with different host specificities.</title>
        <authorList>
            <person name="Martinu J."/>
            <person name="Tarabai H."/>
            <person name="Stefka J."/>
            <person name="Hypsa V."/>
        </authorList>
    </citation>
    <scope>NUCLEOTIDE SEQUENCE [LARGE SCALE GENOMIC DNA]</scope>
    <source>
        <strain evidence="2">HR10_N</strain>
    </source>
</reference>
<organism evidence="2 3">
    <name type="scientific">Polyplax serrata</name>
    <name type="common">Common mouse louse</name>
    <dbReference type="NCBI Taxonomy" id="468196"/>
    <lineage>
        <taxon>Eukaryota</taxon>
        <taxon>Metazoa</taxon>
        <taxon>Ecdysozoa</taxon>
        <taxon>Arthropoda</taxon>
        <taxon>Hexapoda</taxon>
        <taxon>Insecta</taxon>
        <taxon>Pterygota</taxon>
        <taxon>Neoptera</taxon>
        <taxon>Paraneoptera</taxon>
        <taxon>Psocodea</taxon>
        <taxon>Troctomorpha</taxon>
        <taxon>Phthiraptera</taxon>
        <taxon>Anoplura</taxon>
        <taxon>Polyplacidae</taxon>
        <taxon>Polyplax</taxon>
    </lineage>
</organism>
<feature type="region of interest" description="Disordered" evidence="1">
    <location>
        <begin position="78"/>
        <end position="114"/>
    </location>
</feature>
<feature type="compositionally biased region" description="Basic and acidic residues" evidence="1">
    <location>
        <begin position="88"/>
        <end position="114"/>
    </location>
</feature>
<comment type="caution">
    <text evidence="2">The sequence shown here is derived from an EMBL/GenBank/DDBJ whole genome shotgun (WGS) entry which is preliminary data.</text>
</comment>
<sequence length="114" mass="13030">MIIWRGPRGSHEKNDGNLEGPEVDELVCQGVRRLPLNGHKKAVEDEDEDEADDDEEEVKLFNQVDGLQPEFQRHLARQNAFKMSTIDSNRRGWRGGEDGGKDGADKKRDFECHK</sequence>
<accession>A0AAN8SBV6</accession>
<dbReference type="AlphaFoldDB" id="A0AAN8SBV6"/>
<evidence type="ECO:0000313" key="3">
    <source>
        <dbReference type="Proteomes" id="UP001372834"/>
    </source>
</evidence>
<name>A0AAN8SBV6_POLSC</name>
<dbReference type="EMBL" id="JAWJWE010000001">
    <property type="protein sequence ID" value="KAK6643873.1"/>
    <property type="molecule type" value="Genomic_DNA"/>
</dbReference>
<evidence type="ECO:0000313" key="2">
    <source>
        <dbReference type="EMBL" id="KAK6643873.1"/>
    </source>
</evidence>
<protein>
    <submittedName>
        <fullName evidence="2">Uncharacterized protein</fullName>
    </submittedName>
</protein>
<evidence type="ECO:0000256" key="1">
    <source>
        <dbReference type="SAM" id="MobiDB-lite"/>
    </source>
</evidence>
<dbReference type="Proteomes" id="UP001372834">
    <property type="component" value="Unassembled WGS sequence"/>
</dbReference>